<comment type="caution">
    <text evidence="1">The sequence shown here is derived from an EMBL/GenBank/DDBJ whole genome shotgun (WGS) entry which is preliminary data.</text>
</comment>
<name>A0A0V1EKA5_TRIPS</name>
<evidence type="ECO:0000313" key="2">
    <source>
        <dbReference type="Proteomes" id="UP000054632"/>
    </source>
</evidence>
<dbReference type="Proteomes" id="UP000054632">
    <property type="component" value="Unassembled WGS sequence"/>
</dbReference>
<organism evidence="1 2">
    <name type="scientific">Trichinella pseudospiralis</name>
    <name type="common">Parasitic roundworm</name>
    <dbReference type="NCBI Taxonomy" id="6337"/>
    <lineage>
        <taxon>Eukaryota</taxon>
        <taxon>Metazoa</taxon>
        <taxon>Ecdysozoa</taxon>
        <taxon>Nematoda</taxon>
        <taxon>Enoplea</taxon>
        <taxon>Dorylaimia</taxon>
        <taxon>Trichinellida</taxon>
        <taxon>Trichinellidae</taxon>
        <taxon>Trichinella</taxon>
    </lineage>
</organism>
<accession>A0A0V1EKA5</accession>
<dbReference type="EMBL" id="JYDR01000029">
    <property type="protein sequence ID" value="KRY74040.1"/>
    <property type="molecule type" value="Genomic_DNA"/>
</dbReference>
<sequence length="254" mass="28277">MEAGLGELICVHRTEVFSSSILTSEINLFQLQANQRVHKTSSKSNVYTTIDAHSADREDEEQNLILLFVLLKRNKKLCENAYRMPPGDLFLPIGWIARRNIGQANLRQRQSNTKMTNIENSDSMARAIISDTSPIPSNHCNGFRYLPILCSVIWLQFSHSPCLTAQLAIANRGLNDIVCCTAHARFGVHLQANPTSSVHRRGQCETNRMQIVTLISCSQAERQFGNLAAFVLVDCSQEHTTGVVQGQIQVTIVG</sequence>
<proteinExistence type="predicted"/>
<reference evidence="1 2" key="1">
    <citation type="submission" date="2015-01" db="EMBL/GenBank/DDBJ databases">
        <title>Evolution of Trichinella species and genotypes.</title>
        <authorList>
            <person name="Korhonen P.K."/>
            <person name="Edoardo P."/>
            <person name="Giuseppe L.R."/>
            <person name="Gasser R.B."/>
        </authorList>
    </citation>
    <scope>NUCLEOTIDE SEQUENCE [LARGE SCALE GENOMIC DNA]</scope>
    <source>
        <strain evidence="1">ISS13</strain>
    </source>
</reference>
<dbReference type="AlphaFoldDB" id="A0A0V1EKA5"/>
<protein>
    <submittedName>
        <fullName evidence="1">Uncharacterized protein</fullName>
    </submittedName>
</protein>
<evidence type="ECO:0000313" key="1">
    <source>
        <dbReference type="EMBL" id="KRY74040.1"/>
    </source>
</evidence>
<gene>
    <name evidence="1" type="ORF">T4A_13770</name>
</gene>